<protein>
    <recommendedName>
        <fullName evidence="4">UBC core domain-containing protein</fullName>
    </recommendedName>
</protein>
<dbReference type="EMBL" id="RBNI01005394">
    <property type="protein sequence ID" value="RUP46752.1"/>
    <property type="molecule type" value="Genomic_DNA"/>
</dbReference>
<dbReference type="Proteomes" id="UP000268093">
    <property type="component" value="Unassembled WGS sequence"/>
</dbReference>
<evidence type="ECO:0000313" key="3">
    <source>
        <dbReference type="Proteomes" id="UP000268093"/>
    </source>
</evidence>
<feature type="compositionally biased region" description="Basic and acidic residues" evidence="1">
    <location>
        <begin position="170"/>
        <end position="184"/>
    </location>
</feature>
<organism evidence="2 3">
    <name type="scientific">Jimgerdemannia flammicorona</name>
    <dbReference type="NCBI Taxonomy" id="994334"/>
    <lineage>
        <taxon>Eukaryota</taxon>
        <taxon>Fungi</taxon>
        <taxon>Fungi incertae sedis</taxon>
        <taxon>Mucoromycota</taxon>
        <taxon>Mucoromycotina</taxon>
        <taxon>Endogonomycetes</taxon>
        <taxon>Endogonales</taxon>
        <taxon>Endogonaceae</taxon>
        <taxon>Jimgerdemannia</taxon>
    </lineage>
</organism>
<gene>
    <name evidence="2" type="ORF">BC936DRAFT_146567</name>
</gene>
<sequence>MSLGIARSRLMEERKQWRKDHPYGFFARPDKKEDSSMDLMTWKCGIPGKPSVSERTWELEDLVYTHPPSWNITKSISEKFLFLHEQSAILAGLCNHPSVGTQVHPASFPPERLPLRHRVPLHPERGRRLEASDHDQADPHRYPGPAQRSQPRLTRAIGGIHAIQKGQGSLREEGATSGKGERATVRVHRRETAISSGGGFRSD</sequence>
<comment type="caution">
    <text evidence="2">The sequence shown here is derived from an EMBL/GenBank/DDBJ whole genome shotgun (WGS) entry which is preliminary data.</text>
</comment>
<reference evidence="2 3" key="1">
    <citation type="journal article" date="2018" name="New Phytol.">
        <title>Phylogenomics of Endogonaceae and evolution of mycorrhizas within Mucoromycota.</title>
        <authorList>
            <person name="Chang Y."/>
            <person name="Desiro A."/>
            <person name="Na H."/>
            <person name="Sandor L."/>
            <person name="Lipzen A."/>
            <person name="Clum A."/>
            <person name="Barry K."/>
            <person name="Grigoriev I.V."/>
            <person name="Martin F.M."/>
            <person name="Stajich J.E."/>
            <person name="Smith M.E."/>
            <person name="Bonito G."/>
            <person name="Spatafora J.W."/>
        </authorList>
    </citation>
    <scope>NUCLEOTIDE SEQUENCE [LARGE SCALE GENOMIC DNA]</scope>
    <source>
        <strain evidence="2 3">GMNB39</strain>
    </source>
</reference>
<evidence type="ECO:0008006" key="4">
    <source>
        <dbReference type="Google" id="ProtNLM"/>
    </source>
</evidence>
<feature type="region of interest" description="Disordered" evidence="1">
    <location>
        <begin position="129"/>
        <end position="184"/>
    </location>
</feature>
<evidence type="ECO:0000256" key="1">
    <source>
        <dbReference type="SAM" id="MobiDB-lite"/>
    </source>
</evidence>
<dbReference type="OrthoDB" id="6600758at2759"/>
<dbReference type="AlphaFoldDB" id="A0A433D7A4"/>
<feature type="compositionally biased region" description="Basic and acidic residues" evidence="1">
    <location>
        <begin position="129"/>
        <end position="141"/>
    </location>
</feature>
<dbReference type="Gene3D" id="3.10.110.10">
    <property type="entry name" value="Ubiquitin Conjugating Enzyme"/>
    <property type="match status" value="1"/>
</dbReference>
<name>A0A433D7A4_9FUNG</name>
<dbReference type="SUPFAM" id="SSF54495">
    <property type="entry name" value="UBC-like"/>
    <property type="match status" value="1"/>
</dbReference>
<dbReference type="InterPro" id="IPR016135">
    <property type="entry name" value="UBQ-conjugating_enzyme/RWD"/>
</dbReference>
<accession>A0A433D7A4</accession>
<keyword evidence="3" id="KW-1185">Reference proteome</keyword>
<evidence type="ECO:0000313" key="2">
    <source>
        <dbReference type="EMBL" id="RUP46752.1"/>
    </source>
</evidence>
<proteinExistence type="predicted"/>